<proteinExistence type="predicted"/>
<accession>A0A2N5GFR8</accession>
<evidence type="ECO:0000313" key="2">
    <source>
        <dbReference type="EMBL" id="PLR96470.1"/>
    </source>
</evidence>
<dbReference type="EMBL" id="PGVA01000084">
    <property type="protein sequence ID" value="PLR79609.1"/>
    <property type="molecule type" value="Genomic_DNA"/>
</dbReference>
<evidence type="ECO:0000313" key="4">
    <source>
        <dbReference type="Proteomes" id="UP000235114"/>
    </source>
</evidence>
<evidence type="ECO:0000313" key="1">
    <source>
        <dbReference type="EMBL" id="PLR79609.1"/>
    </source>
</evidence>
<reference evidence="2 4" key="2">
    <citation type="submission" date="2017-12" db="EMBL/GenBank/DDBJ databases">
        <title>Comparative Functional Genomics of Dry Heat Resistant strains isolated from the Viking Spacecraft.</title>
        <authorList>
            <person name="Seuylemezian A."/>
            <person name="Cooper K."/>
            <person name="Vaishampayan P."/>
        </authorList>
    </citation>
    <scope>NUCLEOTIDE SEQUENCE [LARGE SCALE GENOMIC DNA]</scope>
    <source>
        <strain evidence="2 4">ATCC 29669</strain>
    </source>
</reference>
<keyword evidence="4" id="KW-1185">Reference proteome</keyword>
<dbReference type="Proteomes" id="UP000235114">
    <property type="component" value="Unassembled WGS sequence"/>
</dbReference>
<organism evidence="1 3">
    <name type="scientific">Bacillus canaveralius</name>
    <dbReference type="NCBI Taxonomy" id="1403243"/>
    <lineage>
        <taxon>Bacteria</taxon>
        <taxon>Bacillati</taxon>
        <taxon>Bacillota</taxon>
        <taxon>Bacilli</taxon>
        <taxon>Bacillales</taxon>
        <taxon>Bacillaceae</taxon>
        <taxon>Bacillus</taxon>
    </lineage>
</organism>
<reference evidence="1 3" key="1">
    <citation type="submission" date="2017-11" db="EMBL/GenBank/DDBJ databases">
        <title>Comparitive Functional Genomics of Dry Heat Resistant strains isolated from the Viking Spacecraft.</title>
        <authorList>
            <person name="Seuylemezian A."/>
            <person name="Cooper K."/>
            <person name="Vaishampayan P."/>
        </authorList>
    </citation>
    <scope>NUCLEOTIDE SEQUENCE [LARGE SCALE GENOMIC DNA]</scope>
    <source>
        <strain evidence="1 3">M4.6</strain>
    </source>
</reference>
<sequence length="75" mass="8550">MTKITDDSVLMRRSLRKINNESVSGSGDKAYFYVLVKRFILILLVGKEQPIIQVAPDLYPLHLGQLTFQMTILLV</sequence>
<gene>
    <name evidence="1" type="ORF">CU635_22205</name>
    <name evidence="2" type="ORF">CVD25_11815</name>
</gene>
<dbReference type="Proteomes" id="UP000234951">
    <property type="component" value="Unassembled WGS sequence"/>
</dbReference>
<dbReference type="AlphaFoldDB" id="A0A2N5GFR8"/>
<name>A0A2N5GFR8_9BACI</name>
<comment type="caution">
    <text evidence="1">The sequence shown here is derived from an EMBL/GenBank/DDBJ whole genome shotgun (WGS) entry which is preliminary data.</text>
</comment>
<evidence type="ECO:0000313" key="3">
    <source>
        <dbReference type="Proteomes" id="UP000234951"/>
    </source>
</evidence>
<protein>
    <submittedName>
        <fullName evidence="1">Uncharacterized protein</fullName>
    </submittedName>
</protein>
<dbReference type="EMBL" id="PGVD01000031">
    <property type="protein sequence ID" value="PLR96470.1"/>
    <property type="molecule type" value="Genomic_DNA"/>
</dbReference>